<gene>
    <name evidence="11" type="ORF">HLH21_01185</name>
</gene>
<accession>A0A7W4J4F3</accession>
<dbReference type="GO" id="GO:0006782">
    <property type="term" value="P:protoporphyrinogen IX biosynthetic process"/>
    <property type="evidence" value="ECO:0007669"/>
    <property type="project" value="UniProtKB-UniRule"/>
</dbReference>
<evidence type="ECO:0000256" key="4">
    <source>
        <dbReference type="ARBA" id="ARBA00023239"/>
    </source>
</evidence>
<evidence type="ECO:0000256" key="6">
    <source>
        <dbReference type="ARBA" id="ARBA00037589"/>
    </source>
</evidence>
<dbReference type="CDD" id="cd06578">
    <property type="entry name" value="HemD"/>
    <property type="match status" value="1"/>
</dbReference>
<dbReference type="EC" id="4.2.1.75" evidence="3 9"/>
<evidence type="ECO:0000256" key="1">
    <source>
        <dbReference type="ARBA" id="ARBA00004772"/>
    </source>
</evidence>
<dbReference type="SUPFAM" id="SSF69618">
    <property type="entry name" value="HemD-like"/>
    <property type="match status" value="1"/>
</dbReference>
<keyword evidence="12" id="KW-1185">Reference proteome</keyword>
<comment type="caution">
    <text evidence="11">The sequence shown here is derived from an EMBL/GenBank/DDBJ whole genome shotgun (WGS) entry which is preliminary data.</text>
</comment>
<dbReference type="Proteomes" id="UP000561066">
    <property type="component" value="Unassembled WGS sequence"/>
</dbReference>
<feature type="domain" description="Tetrapyrrole biosynthesis uroporphyrinogen III synthase" evidence="10">
    <location>
        <begin position="24"/>
        <end position="234"/>
    </location>
</feature>
<evidence type="ECO:0000256" key="3">
    <source>
        <dbReference type="ARBA" id="ARBA00013109"/>
    </source>
</evidence>
<evidence type="ECO:0000256" key="7">
    <source>
        <dbReference type="ARBA" id="ARBA00040167"/>
    </source>
</evidence>
<comment type="catalytic activity">
    <reaction evidence="8 9">
        <text>hydroxymethylbilane = uroporphyrinogen III + H2O</text>
        <dbReference type="Rhea" id="RHEA:18965"/>
        <dbReference type="ChEBI" id="CHEBI:15377"/>
        <dbReference type="ChEBI" id="CHEBI:57308"/>
        <dbReference type="ChEBI" id="CHEBI:57845"/>
        <dbReference type="EC" id="4.2.1.75"/>
    </reaction>
</comment>
<evidence type="ECO:0000313" key="12">
    <source>
        <dbReference type="Proteomes" id="UP000561066"/>
    </source>
</evidence>
<dbReference type="InterPro" id="IPR003754">
    <property type="entry name" value="4pyrrol_synth_uPrphyn_synth"/>
</dbReference>
<dbReference type="GO" id="GO:0004852">
    <property type="term" value="F:uroporphyrinogen-III synthase activity"/>
    <property type="evidence" value="ECO:0007669"/>
    <property type="project" value="UniProtKB-UniRule"/>
</dbReference>
<dbReference type="AlphaFoldDB" id="A0A7W4J4F3"/>
<keyword evidence="4 9" id="KW-0456">Lyase</keyword>
<evidence type="ECO:0000256" key="8">
    <source>
        <dbReference type="ARBA" id="ARBA00048617"/>
    </source>
</evidence>
<reference evidence="11 12" key="1">
    <citation type="submission" date="2020-04" db="EMBL/GenBank/DDBJ databases">
        <title>Description of novel Gluconacetobacter.</title>
        <authorList>
            <person name="Sombolestani A."/>
        </authorList>
    </citation>
    <scope>NUCLEOTIDE SEQUENCE [LARGE SCALE GENOMIC DNA]</scope>
    <source>
        <strain evidence="11 12">LMG 21312</strain>
    </source>
</reference>
<comment type="pathway">
    <text evidence="1 9">Porphyrin-containing compound metabolism; protoporphyrin-IX biosynthesis; coproporphyrinogen-III from 5-aminolevulinate: step 3/4.</text>
</comment>
<dbReference type="Gene3D" id="3.40.50.10090">
    <property type="match status" value="2"/>
</dbReference>
<comment type="function">
    <text evidence="6 9">Catalyzes cyclization of the linear tetrapyrrole, hydroxymethylbilane, to the macrocyclic uroporphyrinogen III.</text>
</comment>
<evidence type="ECO:0000256" key="9">
    <source>
        <dbReference type="RuleBase" id="RU366031"/>
    </source>
</evidence>
<evidence type="ECO:0000313" key="11">
    <source>
        <dbReference type="EMBL" id="MBB2174535.1"/>
    </source>
</evidence>
<name>A0A7W4J4F3_9PROT</name>
<evidence type="ECO:0000259" key="10">
    <source>
        <dbReference type="Pfam" id="PF02602"/>
    </source>
</evidence>
<evidence type="ECO:0000256" key="5">
    <source>
        <dbReference type="ARBA" id="ARBA00023244"/>
    </source>
</evidence>
<dbReference type="GO" id="GO:0006780">
    <property type="term" value="P:uroporphyrinogen III biosynthetic process"/>
    <property type="evidence" value="ECO:0007669"/>
    <property type="project" value="UniProtKB-UniRule"/>
</dbReference>
<dbReference type="Pfam" id="PF02602">
    <property type="entry name" value="HEM4"/>
    <property type="match status" value="1"/>
</dbReference>
<dbReference type="InterPro" id="IPR039793">
    <property type="entry name" value="UROS/Hem4"/>
</dbReference>
<comment type="similarity">
    <text evidence="2 9">Belongs to the uroporphyrinogen-III synthase family.</text>
</comment>
<sequence length="246" mass="25334">MPTDNPLRPGVLVTRPEPGLGETLAAVRALGWRPYAAPMLRIGAHPLALPVGRPQAVLLTSGQAIAALAGRMPPDMPVLAVGEATARRAREAGFGDVMAAGGTAGALLDLARARLDPRRGALLLATAQGYGGALVSGLRQAGFRVNRRCVYTVEPAGRLGGDVLDALAQGAVEAALFYSAETARQFLAALPQDATARLCGVRAVAISAATASALAEATWRGIDVADHPDSGSMLSRLGQHRQIVRG</sequence>
<organism evidence="11 12">
    <name type="scientific">Gluconacetobacter johannae</name>
    <dbReference type="NCBI Taxonomy" id="112140"/>
    <lineage>
        <taxon>Bacteria</taxon>
        <taxon>Pseudomonadati</taxon>
        <taxon>Pseudomonadota</taxon>
        <taxon>Alphaproteobacteria</taxon>
        <taxon>Acetobacterales</taxon>
        <taxon>Acetobacteraceae</taxon>
        <taxon>Gluconacetobacter</taxon>
    </lineage>
</organism>
<dbReference type="EMBL" id="JABEQH010000001">
    <property type="protein sequence ID" value="MBB2174535.1"/>
    <property type="molecule type" value="Genomic_DNA"/>
</dbReference>
<dbReference type="PANTHER" id="PTHR38042:SF1">
    <property type="entry name" value="UROPORPHYRINOGEN-III SYNTHASE, CHLOROPLASTIC"/>
    <property type="match status" value="1"/>
</dbReference>
<dbReference type="RefSeq" id="WP_182940386.1">
    <property type="nucleotide sequence ID" value="NZ_JABEQH010000001.1"/>
</dbReference>
<dbReference type="PANTHER" id="PTHR38042">
    <property type="entry name" value="UROPORPHYRINOGEN-III SYNTHASE, CHLOROPLASTIC"/>
    <property type="match status" value="1"/>
</dbReference>
<evidence type="ECO:0000256" key="2">
    <source>
        <dbReference type="ARBA" id="ARBA00008133"/>
    </source>
</evidence>
<protein>
    <recommendedName>
        <fullName evidence="7 9">Uroporphyrinogen-III synthase</fullName>
        <ecNumber evidence="3 9">4.2.1.75</ecNumber>
    </recommendedName>
</protein>
<dbReference type="InterPro" id="IPR036108">
    <property type="entry name" value="4pyrrol_syn_uPrphyn_synt_sf"/>
</dbReference>
<proteinExistence type="inferred from homology"/>
<keyword evidence="5 9" id="KW-0627">Porphyrin biosynthesis</keyword>